<sequence>MRIFLEKLLCSDRQLINMLQRRVIVDLHGLFLTKTTYLRMQTNVNGMEHEKLSSSSSLTSSSWTDLRLKMKEVGPDVEKQSKEAEDEDVQVLKHESNFDSICYFFSIITCKYKDMNLAKQVEWLPVRG</sequence>
<protein>
    <submittedName>
        <fullName evidence="1">Uncharacterized protein</fullName>
    </submittedName>
</protein>
<proteinExistence type="predicted"/>
<name>A0A699TWS6_TANCI</name>
<organism evidence="1">
    <name type="scientific">Tanacetum cinerariifolium</name>
    <name type="common">Dalmatian daisy</name>
    <name type="synonym">Chrysanthemum cinerariifolium</name>
    <dbReference type="NCBI Taxonomy" id="118510"/>
    <lineage>
        <taxon>Eukaryota</taxon>
        <taxon>Viridiplantae</taxon>
        <taxon>Streptophyta</taxon>
        <taxon>Embryophyta</taxon>
        <taxon>Tracheophyta</taxon>
        <taxon>Spermatophyta</taxon>
        <taxon>Magnoliopsida</taxon>
        <taxon>eudicotyledons</taxon>
        <taxon>Gunneridae</taxon>
        <taxon>Pentapetalae</taxon>
        <taxon>asterids</taxon>
        <taxon>campanulids</taxon>
        <taxon>Asterales</taxon>
        <taxon>Asteraceae</taxon>
        <taxon>Asteroideae</taxon>
        <taxon>Anthemideae</taxon>
        <taxon>Anthemidinae</taxon>
        <taxon>Tanacetum</taxon>
    </lineage>
</organism>
<evidence type="ECO:0000313" key="1">
    <source>
        <dbReference type="EMBL" id="GFD13499.1"/>
    </source>
</evidence>
<dbReference type="AlphaFoldDB" id="A0A699TWS6"/>
<reference evidence="1" key="1">
    <citation type="journal article" date="2019" name="Sci. Rep.">
        <title>Draft genome of Tanacetum cinerariifolium, the natural source of mosquito coil.</title>
        <authorList>
            <person name="Yamashiro T."/>
            <person name="Shiraishi A."/>
            <person name="Satake H."/>
            <person name="Nakayama K."/>
        </authorList>
    </citation>
    <scope>NUCLEOTIDE SEQUENCE</scope>
</reference>
<gene>
    <name evidence="1" type="ORF">Tci_885468</name>
</gene>
<accession>A0A699TWS6</accession>
<comment type="caution">
    <text evidence="1">The sequence shown here is derived from an EMBL/GenBank/DDBJ whole genome shotgun (WGS) entry which is preliminary data.</text>
</comment>
<dbReference type="EMBL" id="BKCJ011272927">
    <property type="protein sequence ID" value="GFD13499.1"/>
    <property type="molecule type" value="Genomic_DNA"/>
</dbReference>